<accession>D5E4K6</accession>
<dbReference type="KEGG" id="mcd:MCRO_0015"/>
<organism evidence="2 3">
    <name type="scientific">Mycoplasma crocodyli (strain ATCC 51981 / MP145)</name>
    <dbReference type="NCBI Taxonomy" id="512564"/>
    <lineage>
        <taxon>Bacteria</taxon>
        <taxon>Bacillati</taxon>
        <taxon>Mycoplasmatota</taxon>
        <taxon>Mollicutes</taxon>
        <taxon>Mycoplasmataceae</taxon>
        <taxon>Mycoplasma</taxon>
    </lineage>
</organism>
<reference evidence="3" key="1">
    <citation type="submission" date="2010-03" db="EMBL/GenBank/DDBJ databases">
        <title>The complete genome of Mycoplasma crocodyli MP145.</title>
        <authorList>
            <person name="Glass J.I."/>
            <person name="Durkin A.S."/>
            <person name="Hostetler J."/>
            <person name="Jackson J."/>
            <person name="Johnson J."/>
            <person name="May M.A."/>
            <person name="Paralanov V."/>
            <person name="Radune D."/>
            <person name="Szczypinski B."/>
            <person name="Brown D.R."/>
        </authorList>
    </citation>
    <scope>NUCLEOTIDE SEQUENCE [LARGE SCALE GENOMIC DNA]</scope>
    <source>
        <strain evidence="3">ATCC 51981 / MP145</strain>
    </source>
</reference>
<dbReference type="PANTHER" id="PTHR34215:SF1">
    <property type="entry name" value="YLXR DOMAIN-CONTAINING PROTEIN"/>
    <property type="match status" value="1"/>
</dbReference>
<gene>
    <name evidence="2" type="ordered locus">MCRO_0015</name>
</gene>
<name>D5E4K6_MYCCM</name>
<sequence length="97" mass="11808">MNEKNNYSRKCVVTNKIFPIDELIRFDYNKIENKVTLDLEKNKKGRGCYLLNNQELWTIFFSKKCLNRSFKTNLSSKDYEVLYKELEEVLWRKKQTE</sequence>
<protein>
    <recommendedName>
        <fullName evidence="1">YlxR domain-containing protein</fullName>
    </recommendedName>
</protein>
<dbReference type="OrthoDB" id="398624at2"/>
<dbReference type="SUPFAM" id="SSF64376">
    <property type="entry name" value="YlxR-like"/>
    <property type="match status" value="1"/>
</dbReference>
<proteinExistence type="predicted"/>
<reference evidence="2 3" key="3">
    <citation type="journal article" date="2011" name="J. Bacteriol.">
        <title>Genome sequences of Mycoplasma alligatoris A21JP2T and Mycoplasma crocodyli MP145T.</title>
        <authorList>
            <person name="Brown D.R."/>
            <person name="Farmerie W.G."/>
            <person name="May M."/>
            <person name="Benders G.A."/>
            <person name="Durkin A.S."/>
            <person name="Hlavinka K."/>
            <person name="Hostetler J."/>
            <person name="Jackson J."/>
            <person name="Johnson J."/>
            <person name="Miller R.H."/>
            <person name="Paralanov V."/>
            <person name="Radune D."/>
            <person name="Szczypinski B."/>
            <person name="Glass J.I."/>
        </authorList>
    </citation>
    <scope>NUCLEOTIDE SEQUENCE [LARGE SCALE GENOMIC DNA]</scope>
    <source>
        <strain evidence="3">ATCC 51981 / MP145</strain>
    </source>
</reference>
<dbReference type="STRING" id="512564.MCRO_0015"/>
<dbReference type="Proteomes" id="UP000001845">
    <property type="component" value="Chromosome"/>
</dbReference>
<evidence type="ECO:0000313" key="2">
    <source>
        <dbReference type="EMBL" id="ADE19862.1"/>
    </source>
</evidence>
<dbReference type="Pfam" id="PF04296">
    <property type="entry name" value="YlxR"/>
    <property type="match status" value="1"/>
</dbReference>
<keyword evidence="3" id="KW-1185">Reference proteome</keyword>
<dbReference type="Gene3D" id="3.30.1230.10">
    <property type="entry name" value="YlxR-like"/>
    <property type="match status" value="1"/>
</dbReference>
<dbReference type="InterPro" id="IPR035931">
    <property type="entry name" value="YlxR-like_sf"/>
</dbReference>
<reference key="2">
    <citation type="submission" date="2010-03" db="EMBL/GenBank/DDBJ databases">
        <authorList>
            <person name="Ma Z."/>
            <person name="Wang X."/>
            <person name="Liu H."/>
        </authorList>
    </citation>
    <scope>NUCLEOTIDE SEQUENCE</scope>
    <source>
        <strain>MP145</strain>
    </source>
</reference>
<dbReference type="InterPro" id="IPR037465">
    <property type="entry name" value="YlxR"/>
</dbReference>
<dbReference type="InterPro" id="IPR007393">
    <property type="entry name" value="YlxR_dom"/>
</dbReference>
<dbReference type="EMBL" id="CP001991">
    <property type="protein sequence ID" value="ADE19862.1"/>
    <property type="molecule type" value="Genomic_DNA"/>
</dbReference>
<feature type="domain" description="YlxR" evidence="1">
    <location>
        <begin position="9"/>
        <end position="82"/>
    </location>
</feature>
<dbReference type="PANTHER" id="PTHR34215">
    <property type="entry name" value="BLL0784 PROTEIN"/>
    <property type="match status" value="1"/>
</dbReference>
<evidence type="ECO:0000313" key="3">
    <source>
        <dbReference type="Proteomes" id="UP000001845"/>
    </source>
</evidence>
<dbReference type="AlphaFoldDB" id="D5E4K6"/>
<evidence type="ECO:0000259" key="1">
    <source>
        <dbReference type="Pfam" id="PF04296"/>
    </source>
</evidence>
<dbReference type="HOGENOM" id="CLU_147970_2_2_14"/>